<dbReference type="AlphaFoldDB" id="A0A9D6Z1X8"/>
<dbReference type="SUPFAM" id="SSF48230">
    <property type="entry name" value="Chondroitin AC/alginate lyase"/>
    <property type="match status" value="1"/>
</dbReference>
<keyword evidence="2" id="KW-0732">Signal</keyword>
<reference evidence="7" key="1">
    <citation type="submission" date="2020-07" db="EMBL/GenBank/DDBJ databases">
        <title>Huge and variable diversity of episymbiotic CPR bacteria and DPANN archaea in groundwater ecosystems.</title>
        <authorList>
            <person name="He C.Y."/>
            <person name="Keren R."/>
            <person name="Whittaker M."/>
            <person name="Farag I.F."/>
            <person name="Doudna J."/>
            <person name="Cate J.H.D."/>
            <person name="Banfield J.F."/>
        </authorList>
    </citation>
    <scope>NUCLEOTIDE SEQUENCE</scope>
    <source>
        <strain evidence="7">NC_groundwater_1664_Pr3_B-0.1um_52_9</strain>
    </source>
</reference>
<dbReference type="InterPro" id="IPR031680">
    <property type="entry name" value="Hepar_II_III_N"/>
</dbReference>
<evidence type="ECO:0000256" key="2">
    <source>
        <dbReference type="ARBA" id="ARBA00022729"/>
    </source>
</evidence>
<keyword evidence="4 7" id="KW-0456">Lyase</keyword>
<dbReference type="InterPro" id="IPR008929">
    <property type="entry name" value="Chondroitin_lyas"/>
</dbReference>
<evidence type="ECO:0000313" key="8">
    <source>
        <dbReference type="Proteomes" id="UP000807825"/>
    </source>
</evidence>
<comment type="subcellular location">
    <subcellularLocation>
        <location evidence="1">Periplasm</location>
    </subcellularLocation>
</comment>
<dbReference type="PANTHER" id="PTHR39210:SF1">
    <property type="entry name" value="HEPARIN-SULFATE LYASE"/>
    <property type="match status" value="1"/>
</dbReference>
<evidence type="ECO:0000259" key="5">
    <source>
        <dbReference type="Pfam" id="PF07940"/>
    </source>
</evidence>
<feature type="domain" description="Heparinase II/III-like C-terminal" evidence="5">
    <location>
        <begin position="490"/>
        <end position="706"/>
    </location>
</feature>
<keyword evidence="3" id="KW-0574">Periplasm</keyword>
<protein>
    <submittedName>
        <fullName evidence="7">Alginate lyase family protein</fullName>
    </submittedName>
</protein>
<dbReference type="Pfam" id="PF07940">
    <property type="entry name" value="Hepar_II_III_C"/>
    <property type="match status" value="1"/>
</dbReference>
<evidence type="ECO:0000313" key="7">
    <source>
        <dbReference type="EMBL" id="MBI5251563.1"/>
    </source>
</evidence>
<dbReference type="GO" id="GO:0016829">
    <property type="term" value="F:lyase activity"/>
    <property type="evidence" value="ECO:0007669"/>
    <property type="project" value="UniProtKB-KW"/>
</dbReference>
<gene>
    <name evidence="7" type="ORF">HY912_18895</name>
</gene>
<evidence type="ECO:0000256" key="1">
    <source>
        <dbReference type="ARBA" id="ARBA00004418"/>
    </source>
</evidence>
<dbReference type="Gene3D" id="2.70.98.70">
    <property type="match status" value="1"/>
</dbReference>
<dbReference type="EMBL" id="JACRDE010000494">
    <property type="protein sequence ID" value="MBI5251563.1"/>
    <property type="molecule type" value="Genomic_DNA"/>
</dbReference>
<evidence type="ECO:0000256" key="3">
    <source>
        <dbReference type="ARBA" id="ARBA00022764"/>
    </source>
</evidence>
<dbReference type="PANTHER" id="PTHR39210">
    <property type="entry name" value="HEPARIN-SULFATE LYASE"/>
    <property type="match status" value="1"/>
</dbReference>
<sequence length="784" mass="86854">MRDPQFPSGFFVRDTIVSRESIHLQVIDPSGQGVSSGGVFRFCGGRLLLVTATFLHPDLSAFDTLCPTVKNRSAETVLMGVKLFHPEGFSLSGGREILAPGELQRPNFPIECFGAYGTVQDWRNISRIEFSFAREKDYAGNEAIDVEFLGLEGESRQIRSGPRLAPQGLSQELVPAALGKPVSEIVSSIYSAENPAISIPPPHLYPKESADEILTGKIMGQIVGAPINWRANPLGSLEWTHFLHRHHFLRAFVIALAEKGDPRYAEALESIMCGWIAENPVPVDSNGGAGPAWETLSVGWRLREWLWVAGVTRGFESFREAARLRILCSIWEHARSLMDHEGHPNNWIIVESAALALAGLCFPGFRESGLWLGVGLERLDREFRRQFFSDGVHFEISPLYHSICLHALLEVKEVGEVAGQKLPELFGAPLERCTDYLQALCRPNFTWPSLNDSGSADMDYTMLMRKVGEIFQRPDLLWIGSRGSEGEPPEAGLKVFPDTGLAVMRSGFQPDANLLVFRAGLPGAAHVHEDILSLDLTALGVPRLVDPGITTYGPDPLTEHYRRAEAHNTVLIDGRGPSRSTMPFSDRIRPAGEEFSYQVGDGFCSATGSCRWSSGTDGDTCEVTRTVVFVDSRYWVVRDFVFGEGEHEIRVCWQFAPGLCKPGTESLVVQCFDPGGSGFELIPCFGDARPAFRWRTGSLNPVAGWVSMQGRDVPALSCDYTLKERLPVTQLWLLWPFAGISNVQRLERITTREGGTVLEIHFENRSCHAVAFRSEKRVSVDILR</sequence>
<feature type="domain" description="Heparin-sulfate lyase N-terminal" evidence="6">
    <location>
        <begin position="224"/>
        <end position="466"/>
    </location>
</feature>
<dbReference type="InterPro" id="IPR012480">
    <property type="entry name" value="Hepar_II_III_C"/>
</dbReference>
<name>A0A9D6Z1X8_9BACT</name>
<dbReference type="GO" id="GO:0042597">
    <property type="term" value="C:periplasmic space"/>
    <property type="evidence" value="ECO:0007669"/>
    <property type="project" value="UniProtKB-SubCell"/>
</dbReference>
<evidence type="ECO:0000256" key="4">
    <source>
        <dbReference type="ARBA" id="ARBA00023239"/>
    </source>
</evidence>
<dbReference type="Proteomes" id="UP000807825">
    <property type="component" value="Unassembled WGS sequence"/>
</dbReference>
<dbReference type="Pfam" id="PF16889">
    <property type="entry name" value="Hepar_II_III_N"/>
    <property type="match status" value="1"/>
</dbReference>
<proteinExistence type="predicted"/>
<organism evidence="7 8">
    <name type="scientific">Desulfomonile tiedjei</name>
    <dbReference type="NCBI Taxonomy" id="2358"/>
    <lineage>
        <taxon>Bacteria</taxon>
        <taxon>Pseudomonadati</taxon>
        <taxon>Thermodesulfobacteriota</taxon>
        <taxon>Desulfomonilia</taxon>
        <taxon>Desulfomonilales</taxon>
        <taxon>Desulfomonilaceae</taxon>
        <taxon>Desulfomonile</taxon>
    </lineage>
</organism>
<evidence type="ECO:0000259" key="6">
    <source>
        <dbReference type="Pfam" id="PF16889"/>
    </source>
</evidence>
<accession>A0A9D6Z1X8</accession>
<dbReference type="Gene3D" id="1.50.10.100">
    <property type="entry name" value="Chondroitin AC/alginate lyase"/>
    <property type="match status" value="1"/>
</dbReference>
<comment type="caution">
    <text evidence="7">The sequence shown here is derived from an EMBL/GenBank/DDBJ whole genome shotgun (WGS) entry which is preliminary data.</text>
</comment>